<evidence type="ECO:0000313" key="1">
    <source>
        <dbReference type="EMBL" id="QGG47222.1"/>
    </source>
</evidence>
<organism evidence="1 2">
    <name type="scientific">Heliorestis convoluta</name>
    <dbReference type="NCBI Taxonomy" id="356322"/>
    <lineage>
        <taxon>Bacteria</taxon>
        <taxon>Bacillati</taxon>
        <taxon>Bacillota</taxon>
        <taxon>Clostridia</taxon>
        <taxon>Eubacteriales</taxon>
        <taxon>Heliobacteriaceae</taxon>
        <taxon>Heliorestis</taxon>
    </lineage>
</organism>
<protein>
    <submittedName>
        <fullName evidence="1">Putative membrane protein</fullName>
    </submittedName>
</protein>
<dbReference type="KEGG" id="hcv:FTV88_1070"/>
<accession>A0A5Q2N1Q4</accession>
<dbReference type="RefSeq" id="WP_153724647.1">
    <property type="nucleotide sequence ID" value="NZ_CP045875.1"/>
</dbReference>
<evidence type="ECO:0000313" key="2">
    <source>
        <dbReference type="Proteomes" id="UP000366051"/>
    </source>
</evidence>
<sequence>MNHPKTLTKKLPLLTITILLLTTLFITGCNTKAPQSSTITPLEIPQEINELTPYLESHLPPEAQGNVNIGTKANGMYGTVAVVPLQKEKGNQEQIRQYARDFIFATYRTDFPIDVAAITVLHANGEQALTVIVGKNTEHFLDEEVWKENTMTTDDFFQWLTESRTSHDDPAQSIVLTE</sequence>
<keyword evidence="2" id="KW-1185">Reference proteome</keyword>
<dbReference type="PROSITE" id="PS51257">
    <property type="entry name" value="PROKAR_LIPOPROTEIN"/>
    <property type="match status" value="1"/>
</dbReference>
<dbReference type="AlphaFoldDB" id="A0A5Q2N1Q4"/>
<dbReference type="OrthoDB" id="9841197at2"/>
<gene>
    <name evidence="1" type="ORF">FTV88_1070</name>
</gene>
<dbReference type="EMBL" id="CP045875">
    <property type="protein sequence ID" value="QGG47222.1"/>
    <property type="molecule type" value="Genomic_DNA"/>
</dbReference>
<dbReference type="Proteomes" id="UP000366051">
    <property type="component" value="Chromosome"/>
</dbReference>
<proteinExistence type="predicted"/>
<reference evidence="2" key="1">
    <citation type="submission" date="2019-11" db="EMBL/GenBank/DDBJ databases">
        <title>Genome sequence of Heliorestis convoluta strain HH, an alkaliphilic and minimalistic phototrophic bacterium from a soda lake in Egypt.</title>
        <authorList>
            <person name="Dewey E.D."/>
            <person name="Stokes L.M."/>
            <person name="Burchell B.M."/>
            <person name="Shaffer K.N."/>
            <person name="Huntington A.M."/>
            <person name="Baker J.M."/>
            <person name="Nadendla S."/>
            <person name="Giglio M.G."/>
            <person name="Touchman J.W."/>
            <person name="Blankenship R.E."/>
            <person name="Madigan M.T."/>
            <person name="Sattley W.M."/>
        </authorList>
    </citation>
    <scope>NUCLEOTIDE SEQUENCE [LARGE SCALE GENOMIC DNA]</scope>
    <source>
        <strain evidence="2">HH</strain>
    </source>
</reference>
<name>A0A5Q2N1Q4_9FIRM</name>